<dbReference type="eggNOG" id="ENOG5033HAF">
    <property type="taxonomic scope" value="Bacteria"/>
</dbReference>
<evidence type="ECO:0000256" key="1">
    <source>
        <dbReference type="SAM" id="MobiDB-lite"/>
    </source>
</evidence>
<dbReference type="Proteomes" id="UP000019277">
    <property type="component" value="Unassembled WGS sequence"/>
</dbReference>
<gene>
    <name evidence="2" type="ORF">UO65_5002</name>
</gene>
<accession>W7ISK3</accession>
<dbReference type="STRING" id="909613.UO65_5002"/>
<organism evidence="2 3">
    <name type="scientific">Actinokineospora spheciospongiae</name>
    <dbReference type="NCBI Taxonomy" id="909613"/>
    <lineage>
        <taxon>Bacteria</taxon>
        <taxon>Bacillati</taxon>
        <taxon>Actinomycetota</taxon>
        <taxon>Actinomycetes</taxon>
        <taxon>Pseudonocardiales</taxon>
        <taxon>Pseudonocardiaceae</taxon>
        <taxon>Actinokineospora</taxon>
    </lineage>
</organism>
<sequence length="62" mass="6992">MPTPPPTPPRPARDPDPKPRRPTLDEIFGDVLPDTTKDERDPTPAKTADDWYEQNRPPHHGG</sequence>
<reference evidence="2 3" key="1">
    <citation type="journal article" date="2014" name="Genome Announc.">
        <title>Draft Genome Sequence of the Antitrypanosomally Active Sponge-Associated Bacterium Actinokineospora sp. Strain EG49.</title>
        <authorList>
            <person name="Harjes J."/>
            <person name="Ryu T."/>
            <person name="Abdelmohsen U.R."/>
            <person name="Moitinho-Silva L."/>
            <person name="Horn H."/>
            <person name="Ravasi T."/>
            <person name="Hentschel U."/>
        </authorList>
    </citation>
    <scope>NUCLEOTIDE SEQUENCE [LARGE SCALE GENOMIC DNA]</scope>
    <source>
        <strain evidence="2 3">EG49</strain>
    </source>
</reference>
<feature type="region of interest" description="Disordered" evidence="1">
    <location>
        <begin position="1"/>
        <end position="62"/>
    </location>
</feature>
<evidence type="ECO:0000313" key="2">
    <source>
        <dbReference type="EMBL" id="EWC59697.1"/>
    </source>
</evidence>
<proteinExistence type="predicted"/>
<evidence type="ECO:0000313" key="3">
    <source>
        <dbReference type="Proteomes" id="UP000019277"/>
    </source>
</evidence>
<feature type="compositionally biased region" description="Basic and acidic residues" evidence="1">
    <location>
        <begin position="35"/>
        <end position="49"/>
    </location>
</feature>
<name>W7ISK3_9PSEU</name>
<dbReference type="AlphaFoldDB" id="W7ISK3"/>
<comment type="caution">
    <text evidence="2">The sequence shown here is derived from an EMBL/GenBank/DDBJ whole genome shotgun (WGS) entry which is preliminary data.</text>
</comment>
<feature type="compositionally biased region" description="Pro residues" evidence="1">
    <location>
        <begin position="1"/>
        <end position="10"/>
    </location>
</feature>
<feature type="compositionally biased region" description="Basic and acidic residues" evidence="1">
    <location>
        <begin position="11"/>
        <end position="24"/>
    </location>
</feature>
<dbReference type="PATRIC" id="fig|909613.9.peg.5000"/>
<keyword evidence="3" id="KW-1185">Reference proteome</keyword>
<protein>
    <submittedName>
        <fullName evidence="2">Uncharacterized protein</fullName>
    </submittedName>
</protein>
<dbReference type="EMBL" id="AYXG01000188">
    <property type="protein sequence ID" value="EWC59697.1"/>
    <property type="molecule type" value="Genomic_DNA"/>
</dbReference>